<comment type="cofactor">
    <cofactor evidence="1">
        <name>Zn(2+)</name>
        <dbReference type="ChEBI" id="CHEBI:29105"/>
    </cofactor>
</comment>
<dbReference type="PANTHER" id="PTHR23076">
    <property type="entry name" value="METALLOPROTEASE M41 FTSH"/>
    <property type="match status" value="1"/>
</dbReference>
<dbReference type="Gene3D" id="3.40.50.300">
    <property type="entry name" value="P-loop containing nucleotide triphosphate hydrolases"/>
    <property type="match status" value="1"/>
</dbReference>
<evidence type="ECO:0000256" key="13">
    <source>
        <dbReference type="ARBA" id="ARBA00023049"/>
    </source>
</evidence>
<dbReference type="GO" id="GO:0005886">
    <property type="term" value="C:plasma membrane"/>
    <property type="evidence" value="ECO:0007669"/>
    <property type="project" value="TreeGrafter"/>
</dbReference>
<dbReference type="AlphaFoldDB" id="A0A7V5LZX3"/>
<dbReference type="FunFam" id="1.10.8.60:FF:000001">
    <property type="entry name" value="ATP-dependent zinc metalloprotease FtsH"/>
    <property type="match status" value="1"/>
</dbReference>
<keyword evidence="5" id="KW-0645">Protease</keyword>
<dbReference type="InterPro" id="IPR003959">
    <property type="entry name" value="ATPase_AAA_core"/>
</dbReference>
<evidence type="ECO:0000256" key="5">
    <source>
        <dbReference type="ARBA" id="ARBA00022670"/>
    </source>
</evidence>
<evidence type="ECO:0000256" key="3">
    <source>
        <dbReference type="ARBA" id="ARBA00010044"/>
    </source>
</evidence>
<accession>A0A7V5LZX3</accession>
<dbReference type="Proteomes" id="UP000886070">
    <property type="component" value="Unassembled WGS sequence"/>
</dbReference>
<dbReference type="GO" id="GO:0006508">
    <property type="term" value="P:proteolysis"/>
    <property type="evidence" value="ECO:0007669"/>
    <property type="project" value="UniProtKB-KW"/>
</dbReference>
<dbReference type="InterPro" id="IPR027417">
    <property type="entry name" value="P-loop_NTPase"/>
</dbReference>
<keyword evidence="8 16" id="KW-0547">Nucleotide-binding</keyword>
<evidence type="ECO:0000256" key="8">
    <source>
        <dbReference type="ARBA" id="ARBA00022741"/>
    </source>
</evidence>
<dbReference type="Gene3D" id="3.30.720.210">
    <property type="match status" value="1"/>
</dbReference>
<dbReference type="Gene3D" id="1.10.8.60">
    <property type="match status" value="1"/>
</dbReference>
<dbReference type="Gene3D" id="1.20.58.760">
    <property type="entry name" value="Peptidase M41"/>
    <property type="match status" value="1"/>
</dbReference>
<evidence type="ECO:0000256" key="14">
    <source>
        <dbReference type="ARBA" id="ARBA00023136"/>
    </source>
</evidence>
<reference evidence="19" key="1">
    <citation type="journal article" date="2020" name="mSystems">
        <title>Genome- and Community-Level Interaction Insights into Carbon Utilization and Element Cycling Functions of Hydrothermarchaeota in Hydrothermal Sediment.</title>
        <authorList>
            <person name="Zhou Z."/>
            <person name="Liu Y."/>
            <person name="Xu W."/>
            <person name="Pan J."/>
            <person name="Luo Z.H."/>
            <person name="Li M."/>
        </authorList>
    </citation>
    <scope>NUCLEOTIDE SEQUENCE [LARGE SCALE GENOMIC DNA]</scope>
    <source>
        <strain evidence="19">HyVt-92</strain>
    </source>
</reference>
<dbReference type="FunFam" id="3.40.50.300:FF:000001">
    <property type="entry name" value="ATP-dependent zinc metalloprotease FtsH"/>
    <property type="match status" value="1"/>
</dbReference>
<dbReference type="EMBL" id="DRTT01000088">
    <property type="protein sequence ID" value="HHF98417.1"/>
    <property type="molecule type" value="Genomic_DNA"/>
</dbReference>
<evidence type="ECO:0000256" key="4">
    <source>
        <dbReference type="ARBA" id="ARBA00022475"/>
    </source>
</evidence>
<dbReference type="SUPFAM" id="SSF140990">
    <property type="entry name" value="FtsH protease domain-like"/>
    <property type="match status" value="1"/>
</dbReference>
<protein>
    <submittedName>
        <fullName evidence="19">ATP-dependent metallopeptidase FtsH/Yme1/Tma family protein</fullName>
    </submittedName>
</protein>
<evidence type="ECO:0000313" key="19">
    <source>
        <dbReference type="EMBL" id="HHF98417.1"/>
    </source>
</evidence>
<name>A0A7V5LZX3_UNCAE</name>
<evidence type="ECO:0000256" key="12">
    <source>
        <dbReference type="ARBA" id="ARBA00022989"/>
    </source>
</evidence>
<dbReference type="SUPFAM" id="SSF52540">
    <property type="entry name" value="P-loop containing nucleoside triphosphate hydrolases"/>
    <property type="match status" value="1"/>
</dbReference>
<feature type="non-terminal residue" evidence="19">
    <location>
        <position position="518"/>
    </location>
</feature>
<dbReference type="GO" id="GO:0008270">
    <property type="term" value="F:zinc ion binding"/>
    <property type="evidence" value="ECO:0007669"/>
    <property type="project" value="InterPro"/>
</dbReference>
<dbReference type="InterPro" id="IPR003960">
    <property type="entry name" value="ATPase_AAA_CS"/>
</dbReference>
<dbReference type="Pfam" id="PF06480">
    <property type="entry name" value="FtsH_ext"/>
    <property type="match status" value="1"/>
</dbReference>
<dbReference type="GO" id="GO:0016887">
    <property type="term" value="F:ATP hydrolysis activity"/>
    <property type="evidence" value="ECO:0007669"/>
    <property type="project" value="InterPro"/>
</dbReference>
<comment type="similarity">
    <text evidence="16">Belongs to the AAA ATPase family.</text>
</comment>
<dbReference type="CDD" id="cd19501">
    <property type="entry name" value="RecA-like_FtsH"/>
    <property type="match status" value="1"/>
</dbReference>
<dbReference type="GO" id="GO:0005524">
    <property type="term" value="F:ATP binding"/>
    <property type="evidence" value="ECO:0007669"/>
    <property type="project" value="UniProtKB-KW"/>
</dbReference>
<evidence type="ECO:0000256" key="9">
    <source>
        <dbReference type="ARBA" id="ARBA00022801"/>
    </source>
</evidence>
<organism evidence="19">
    <name type="scientific">Aerophobetes bacterium</name>
    <dbReference type="NCBI Taxonomy" id="2030807"/>
    <lineage>
        <taxon>Bacteria</taxon>
        <taxon>Candidatus Aerophobota</taxon>
    </lineage>
</organism>
<dbReference type="Pfam" id="PF17862">
    <property type="entry name" value="AAA_lid_3"/>
    <property type="match status" value="1"/>
</dbReference>
<evidence type="ECO:0000256" key="2">
    <source>
        <dbReference type="ARBA" id="ARBA00004370"/>
    </source>
</evidence>
<keyword evidence="14 17" id="KW-0472">Membrane</keyword>
<dbReference type="GO" id="GO:0004222">
    <property type="term" value="F:metalloendopeptidase activity"/>
    <property type="evidence" value="ECO:0007669"/>
    <property type="project" value="InterPro"/>
</dbReference>
<keyword evidence="7" id="KW-0479">Metal-binding</keyword>
<dbReference type="GO" id="GO:0004176">
    <property type="term" value="F:ATP-dependent peptidase activity"/>
    <property type="evidence" value="ECO:0007669"/>
    <property type="project" value="InterPro"/>
</dbReference>
<dbReference type="PROSITE" id="PS00674">
    <property type="entry name" value="AAA"/>
    <property type="match status" value="1"/>
</dbReference>
<dbReference type="InterPro" id="IPR041569">
    <property type="entry name" value="AAA_lid_3"/>
</dbReference>
<evidence type="ECO:0000259" key="18">
    <source>
        <dbReference type="SMART" id="SM00382"/>
    </source>
</evidence>
<proteinExistence type="inferred from homology"/>
<feature type="transmembrane region" description="Helical" evidence="17">
    <location>
        <begin position="7"/>
        <end position="31"/>
    </location>
</feature>
<feature type="transmembrane region" description="Helical" evidence="17">
    <location>
        <begin position="115"/>
        <end position="133"/>
    </location>
</feature>
<evidence type="ECO:0000256" key="7">
    <source>
        <dbReference type="ARBA" id="ARBA00022723"/>
    </source>
</evidence>
<feature type="domain" description="AAA+ ATPase" evidence="18">
    <location>
        <begin position="195"/>
        <end position="333"/>
    </location>
</feature>
<evidence type="ECO:0000256" key="11">
    <source>
        <dbReference type="ARBA" id="ARBA00022840"/>
    </source>
</evidence>
<keyword evidence="12 17" id="KW-1133">Transmembrane helix</keyword>
<evidence type="ECO:0000256" key="1">
    <source>
        <dbReference type="ARBA" id="ARBA00001947"/>
    </source>
</evidence>
<keyword evidence="6 17" id="KW-0812">Transmembrane</keyword>
<dbReference type="PANTHER" id="PTHR23076:SF97">
    <property type="entry name" value="ATP-DEPENDENT ZINC METALLOPROTEASE YME1L1"/>
    <property type="match status" value="1"/>
</dbReference>
<dbReference type="Pfam" id="PF01434">
    <property type="entry name" value="Peptidase_M41"/>
    <property type="match status" value="1"/>
</dbReference>
<dbReference type="NCBIfam" id="TIGR01241">
    <property type="entry name" value="FtsH_fam"/>
    <property type="match status" value="1"/>
</dbReference>
<comment type="caution">
    <text evidence="19">The sequence shown here is derived from an EMBL/GenBank/DDBJ whole genome shotgun (WGS) entry which is preliminary data.</text>
</comment>
<dbReference type="InterPro" id="IPR037219">
    <property type="entry name" value="Peptidase_M41-like"/>
</dbReference>
<comment type="similarity">
    <text evidence="15">In the central section; belongs to the AAA ATPase family.</text>
</comment>
<dbReference type="GO" id="GO:0030163">
    <property type="term" value="P:protein catabolic process"/>
    <property type="evidence" value="ECO:0007669"/>
    <property type="project" value="TreeGrafter"/>
</dbReference>
<evidence type="ECO:0000256" key="15">
    <source>
        <dbReference type="ARBA" id="ARBA00061570"/>
    </source>
</evidence>
<evidence type="ECO:0000256" key="10">
    <source>
        <dbReference type="ARBA" id="ARBA00022833"/>
    </source>
</evidence>
<sequence length="518" mass="57864">MKPRTKFSIGYVIFVFFIMILIQLFLVQLFFPPVETKTIPYSEFKQLVREGKLKSVAIGDEIIKAIPKEGALPGEQRKIKLFVTTRVDDPDLIKELDRYNVEYSGIYESPWAKSFFSWVLPLVLLFFIWALVFRKMGPGAGVMTFGKSGAKLYAEMDVKVTFGDVAGVDEAKEELKEIIEFLKEPQKFQRLGGRLPKGVLLVGPPGTGKTLLARAVAGEAKVPFFYISGSSFVEMFVGVGAARVRDLFAQAMQKAPCIVFIDELDAVGKARGVGPSINDEREQTLNQLLVEMDGFDPRKGVIIMAATNRPEILDPALLRPGRFDRQILVDRPDIKGREEILKVHTRKVKLGKDVDLKIIARRTAGFVGADLANVVNEAALLAARKGKHEVGMKEFEEAIDRILAGLEKKNRVINKKEKEIVAYHESGHAIVAEVLPTAEKVHRISIIPRGINALGYTLQLPTEDRYLMTREELFEKICVLLGGRVAEEIIFNEVSTGAQNDLQRATDIARRMVVSYGM</sequence>
<comment type="similarity">
    <text evidence="3">In the C-terminal section; belongs to the peptidase M41 family.</text>
</comment>
<dbReference type="InterPro" id="IPR000642">
    <property type="entry name" value="Peptidase_M41"/>
</dbReference>
<evidence type="ECO:0000256" key="6">
    <source>
        <dbReference type="ARBA" id="ARBA00022692"/>
    </source>
</evidence>
<keyword evidence="13" id="KW-0482">Metalloprotease</keyword>
<evidence type="ECO:0000256" key="16">
    <source>
        <dbReference type="RuleBase" id="RU003651"/>
    </source>
</evidence>
<dbReference type="SMART" id="SM00382">
    <property type="entry name" value="AAA"/>
    <property type="match status" value="1"/>
</dbReference>
<dbReference type="HAMAP" id="MF_01458">
    <property type="entry name" value="FtsH"/>
    <property type="match status" value="1"/>
</dbReference>
<gene>
    <name evidence="19" type="ORF">ENL39_02895</name>
</gene>
<keyword evidence="11 16" id="KW-0067">ATP-binding</keyword>
<keyword evidence="10" id="KW-0862">Zinc</keyword>
<dbReference type="InterPro" id="IPR005936">
    <property type="entry name" value="FtsH"/>
</dbReference>
<dbReference type="InterPro" id="IPR003593">
    <property type="entry name" value="AAA+_ATPase"/>
</dbReference>
<keyword evidence="4" id="KW-1003">Cell membrane</keyword>
<dbReference type="InterPro" id="IPR011546">
    <property type="entry name" value="Pept_M41_FtsH_extracell"/>
</dbReference>
<evidence type="ECO:0000256" key="17">
    <source>
        <dbReference type="SAM" id="Phobius"/>
    </source>
</evidence>
<dbReference type="Pfam" id="PF00004">
    <property type="entry name" value="AAA"/>
    <property type="match status" value="1"/>
</dbReference>
<keyword evidence="9" id="KW-0378">Hydrolase</keyword>
<comment type="subcellular location">
    <subcellularLocation>
        <location evidence="2">Membrane</location>
    </subcellularLocation>
</comment>